<organism evidence="4 5">
    <name type="scientific">Candidatus Parvarchaeum acidophilus ARMAN-5</name>
    <dbReference type="NCBI Taxonomy" id="662762"/>
    <lineage>
        <taxon>Archaea</taxon>
        <taxon>Candidatus Parvarchaeota</taxon>
        <taxon>Candidatus Parvarchaeum</taxon>
    </lineage>
</organism>
<accession>D6GX20</accession>
<dbReference type="InterPro" id="IPR008231">
    <property type="entry name" value="CsaA"/>
</dbReference>
<name>D6GX20_PARA5</name>
<dbReference type="NCBIfam" id="NF007494">
    <property type="entry name" value="PRK10089.1-3"/>
    <property type="match status" value="1"/>
</dbReference>
<sequence length="111" mass="12429">MMEIIDFEDFNKVDIRSGKIIEAEDFQNAKKPAYKLKIDLGELGIKNSSAQITKLYRKEDLLGKKVLAVVNFKPKQVADFMSEVLVLGIETEDGVVLLTTDKEVPLGKKVS</sequence>
<gene>
    <name evidence="4" type="ORF">BJBARM5_1044</name>
</gene>
<dbReference type="InterPro" id="IPR051270">
    <property type="entry name" value="Tyrosine-tRNA_ligase_regulator"/>
</dbReference>
<protein>
    <submittedName>
        <fullName evidence="4">Export-related chaperone CsaA</fullName>
    </submittedName>
</protein>
<dbReference type="SUPFAM" id="SSF50249">
    <property type="entry name" value="Nucleic acid-binding proteins"/>
    <property type="match status" value="1"/>
</dbReference>
<evidence type="ECO:0000313" key="4">
    <source>
        <dbReference type="EMBL" id="EFD92243.1"/>
    </source>
</evidence>
<proteinExistence type="predicted"/>
<dbReference type="Gene3D" id="2.40.50.140">
    <property type="entry name" value="Nucleic acid-binding proteins"/>
    <property type="match status" value="1"/>
</dbReference>
<dbReference type="EMBL" id="GG745614">
    <property type="protein sequence ID" value="EFD92243.1"/>
    <property type="molecule type" value="Genomic_DNA"/>
</dbReference>
<dbReference type="PANTHER" id="PTHR11586">
    <property type="entry name" value="TRNA-AMINOACYLATION COFACTOR ARC1 FAMILY MEMBER"/>
    <property type="match status" value="1"/>
</dbReference>
<evidence type="ECO:0000259" key="3">
    <source>
        <dbReference type="PROSITE" id="PS50886"/>
    </source>
</evidence>
<keyword evidence="1" id="KW-0820">tRNA-binding</keyword>
<feature type="domain" description="TRNA-binding" evidence="3">
    <location>
        <begin position="9"/>
        <end position="111"/>
    </location>
</feature>
<dbReference type="NCBIfam" id="TIGR02222">
    <property type="entry name" value="chap_CsaA"/>
    <property type="match status" value="1"/>
</dbReference>
<dbReference type="AlphaFoldDB" id="D6GX20"/>
<dbReference type="GO" id="GO:0000049">
    <property type="term" value="F:tRNA binding"/>
    <property type="evidence" value="ECO:0007669"/>
    <property type="project" value="UniProtKB-KW"/>
</dbReference>
<dbReference type="Pfam" id="PF01588">
    <property type="entry name" value="tRNA_bind"/>
    <property type="match status" value="1"/>
</dbReference>
<dbReference type="PANTHER" id="PTHR11586:SF37">
    <property type="entry name" value="TRNA-BINDING DOMAIN-CONTAINING PROTEIN"/>
    <property type="match status" value="1"/>
</dbReference>
<dbReference type="Proteomes" id="UP000009376">
    <property type="component" value="Unassembled WGS sequence"/>
</dbReference>
<dbReference type="PROSITE" id="PS50886">
    <property type="entry name" value="TRBD"/>
    <property type="match status" value="1"/>
</dbReference>
<dbReference type="FunFam" id="2.40.50.140:FF:000165">
    <property type="entry name" value="Chaperone CsaA"/>
    <property type="match status" value="1"/>
</dbReference>
<dbReference type="InterPro" id="IPR012340">
    <property type="entry name" value="NA-bd_OB-fold"/>
</dbReference>
<keyword evidence="2" id="KW-0694">RNA-binding</keyword>
<evidence type="ECO:0000256" key="1">
    <source>
        <dbReference type="ARBA" id="ARBA00022555"/>
    </source>
</evidence>
<dbReference type="NCBIfam" id="NF007495">
    <property type="entry name" value="PRK10089.1-4"/>
    <property type="match status" value="1"/>
</dbReference>
<reference evidence="4 5" key="1">
    <citation type="journal article" date="2010" name="Proc. Natl. Acad. Sci. U.S.A.">
        <title>Enigmatic, ultrasmall, uncultivated Archaea.</title>
        <authorList>
            <person name="Baker B.J."/>
            <person name="Comolli L.R."/>
            <person name="Dick G.J."/>
            <person name="Hauser L.J."/>
            <person name="Hyatt D."/>
            <person name="Dill B.D."/>
            <person name="Land M.L."/>
            <person name="Verberkmoes N.C."/>
            <person name="Hettich R.L."/>
            <person name="Banfield J.F."/>
        </authorList>
    </citation>
    <scope>NUCLEOTIDE SEQUENCE [LARGE SCALE GENOMIC DNA]</scope>
</reference>
<dbReference type="CDD" id="cd02798">
    <property type="entry name" value="tRNA_bind_CsaA"/>
    <property type="match status" value="1"/>
</dbReference>
<evidence type="ECO:0000313" key="5">
    <source>
        <dbReference type="Proteomes" id="UP000009376"/>
    </source>
</evidence>
<evidence type="ECO:0000256" key="2">
    <source>
        <dbReference type="ARBA" id="ARBA00022884"/>
    </source>
</evidence>
<dbReference type="InterPro" id="IPR002547">
    <property type="entry name" value="tRNA-bd_dom"/>
</dbReference>